<gene>
    <name evidence="3" type="ORF">CVO76_12250</name>
</gene>
<feature type="domain" description="UspA" evidence="2">
    <location>
        <begin position="9"/>
        <end position="146"/>
    </location>
</feature>
<name>A0A2L0UGE9_9MICC</name>
<evidence type="ECO:0000313" key="4">
    <source>
        <dbReference type="Proteomes" id="UP000239187"/>
    </source>
</evidence>
<dbReference type="SUPFAM" id="SSF52402">
    <property type="entry name" value="Adenine nucleotide alpha hydrolases-like"/>
    <property type="match status" value="2"/>
</dbReference>
<dbReference type="PANTHER" id="PTHR46268">
    <property type="entry name" value="STRESS RESPONSE PROTEIN NHAX"/>
    <property type="match status" value="1"/>
</dbReference>
<dbReference type="PANTHER" id="PTHR46268:SF6">
    <property type="entry name" value="UNIVERSAL STRESS PROTEIN UP12"/>
    <property type="match status" value="1"/>
</dbReference>
<dbReference type="Gene3D" id="3.40.50.620">
    <property type="entry name" value="HUPs"/>
    <property type="match status" value="2"/>
</dbReference>
<dbReference type="Proteomes" id="UP000239187">
    <property type="component" value="Chromosome"/>
</dbReference>
<dbReference type="PRINTS" id="PR01438">
    <property type="entry name" value="UNVRSLSTRESS"/>
</dbReference>
<dbReference type="RefSeq" id="WP_208739444.1">
    <property type="nucleotide sequence ID" value="NZ_CP024915.1"/>
</dbReference>
<dbReference type="InterPro" id="IPR006016">
    <property type="entry name" value="UspA"/>
</dbReference>
<accession>A0A2L0UGE9</accession>
<feature type="domain" description="UspA" evidence="2">
    <location>
        <begin position="154"/>
        <end position="280"/>
    </location>
</feature>
<dbReference type="CDD" id="cd00293">
    <property type="entry name" value="USP-like"/>
    <property type="match status" value="1"/>
</dbReference>
<dbReference type="AlphaFoldDB" id="A0A2L0UGE9"/>
<comment type="similarity">
    <text evidence="1">Belongs to the universal stress protein A family.</text>
</comment>
<evidence type="ECO:0000259" key="2">
    <source>
        <dbReference type="Pfam" id="PF00582"/>
    </source>
</evidence>
<protein>
    <submittedName>
        <fullName evidence="3">Universal stress protein</fullName>
    </submittedName>
</protein>
<dbReference type="EMBL" id="CP024915">
    <property type="protein sequence ID" value="AUZ88319.1"/>
    <property type="molecule type" value="Genomic_DNA"/>
</dbReference>
<dbReference type="Pfam" id="PF00582">
    <property type="entry name" value="Usp"/>
    <property type="match status" value="2"/>
</dbReference>
<organism evidence="3 4">
    <name type="scientific">Arthrobacter agilis</name>
    <dbReference type="NCBI Taxonomy" id="37921"/>
    <lineage>
        <taxon>Bacteria</taxon>
        <taxon>Bacillati</taxon>
        <taxon>Actinomycetota</taxon>
        <taxon>Actinomycetes</taxon>
        <taxon>Micrococcales</taxon>
        <taxon>Micrococcaceae</taxon>
        <taxon>Arthrobacter</taxon>
    </lineage>
</organism>
<proteinExistence type="inferred from homology"/>
<dbReference type="InterPro" id="IPR014729">
    <property type="entry name" value="Rossmann-like_a/b/a_fold"/>
</dbReference>
<sequence length="280" mass="29083">MNTSNSTSKPVIVGYDGSDGSQRAVRWAARHASAIGVPLLVVHCSAWPLFTHNLGPVEGIKDSGLQHEAEKTLAEGVELAAQTAPDLEVTQRLLTGIPSEALTKLSAEASLLVTGTRGLGGFAGLLVGSVSLHLAASASCPIVVVREDQPAQDSVLVAVDGSPESDRAVLQAAALAKTLNQSLHLLHVLPYRRHVADVAADAERDPIIQQSLNLLSADTKLTIAEEATTATSTPGAIIERARTASCVVLGAKGRNTLGARLGSTVHAVLHHTKGNVIVVR</sequence>
<evidence type="ECO:0000256" key="1">
    <source>
        <dbReference type="ARBA" id="ARBA00008791"/>
    </source>
</evidence>
<reference evidence="3 4" key="1">
    <citation type="submission" date="2017-11" db="EMBL/GenBank/DDBJ databases">
        <title>Draft genome of Arthrobacter agilis strain UMCV2, a plant growth-promoting rhizobacterium and biocontrol capacity of phytopathogenic fungi.</title>
        <authorList>
            <person name="Martinez-Camara R."/>
            <person name="Santoyo G."/>
            <person name="Moreno-Hagelsieb G."/>
            <person name="Valencia-Cantero E."/>
        </authorList>
    </citation>
    <scope>NUCLEOTIDE SEQUENCE [LARGE SCALE GENOMIC DNA]</scope>
    <source>
        <strain evidence="3 4">UMCV2</strain>
    </source>
</reference>
<evidence type="ECO:0000313" key="3">
    <source>
        <dbReference type="EMBL" id="AUZ88319.1"/>
    </source>
</evidence>
<dbReference type="InterPro" id="IPR006015">
    <property type="entry name" value="Universal_stress_UspA"/>
</dbReference>